<evidence type="ECO:0000313" key="2">
    <source>
        <dbReference type="Proteomes" id="UP000805704"/>
    </source>
</evidence>
<protein>
    <submittedName>
        <fullName evidence="1">Uncharacterized protein</fullName>
    </submittedName>
</protein>
<comment type="caution">
    <text evidence="1">The sequence shown here is derived from an EMBL/GenBank/DDBJ whole genome shotgun (WGS) entry which is preliminary data.</text>
</comment>
<proteinExistence type="predicted"/>
<organism evidence="1 2">
    <name type="scientific">Nibea albiflora</name>
    <name type="common">Yellow drum</name>
    <name type="synonym">Corvina albiflora</name>
    <dbReference type="NCBI Taxonomy" id="240163"/>
    <lineage>
        <taxon>Eukaryota</taxon>
        <taxon>Metazoa</taxon>
        <taxon>Chordata</taxon>
        <taxon>Craniata</taxon>
        <taxon>Vertebrata</taxon>
        <taxon>Euteleostomi</taxon>
        <taxon>Actinopterygii</taxon>
        <taxon>Neopterygii</taxon>
        <taxon>Teleostei</taxon>
        <taxon>Neoteleostei</taxon>
        <taxon>Acanthomorphata</taxon>
        <taxon>Eupercaria</taxon>
        <taxon>Sciaenidae</taxon>
        <taxon>Nibea</taxon>
    </lineage>
</organism>
<name>A0ACB7EQS8_NIBAL</name>
<evidence type="ECO:0000313" key="1">
    <source>
        <dbReference type="EMBL" id="KAG8003201.1"/>
    </source>
</evidence>
<dbReference type="EMBL" id="CM024792">
    <property type="protein sequence ID" value="KAG8003201.1"/>
    <property type="molecule type" value="Genomic_DNA"/>
</dbReference>
<sequence>MGAKVAKGGRELTPMEQVIKRQPDQEKQIQSCVRKWHRRTTGKLQWPEDGTFVAAFCNEVEASIKHYKAKDTSRGRETKRASEREVLRWFRQEGRRQILDVKQMPVTQRGGEPPAVLLERPPPYYGQSTPDPAKSQGYQCPVRGAAEGELTGKIQLTWTATQQDTNDVDRESFLSDRVSVATESTDREITQLESVVHQDNQGQSKRTHVQQFSKPVGGSSPAGVATSVSCKGKYEEAVSEEVARMKEREQYVDAQRKREYGRREDGLHVDLRAQPSEPPVVRKKLLLQSQSQKEEPYDMRASHPLESPYAQKGHQRGMKELEELEVEMNKLENLEQEVANIMESLVETRQT</sequence>
<reference evidence="1" key="1">
    <citation type="submission" date="2020-04" db="EMBL/GenBank/DDBJ databases">
        <title>A chromosome-scale assembly and high-density genetic map of the yellow drum (Nibea albiflora) genome.</title>
        <authorList>
            <person name="Xu D."/>
            <person name="Zhang W."/>
            <person name="Chen R."/>
            <person name="Tan P."/>
            <person name="Wang L."/>
            <person name="Song H."/>
            <person name="Tian L."/>
            <person name="Zhu Q."/>
            <person name="Wang B."/>
        </authorList>
    </citation>
    <scope>NUCLEOTIDE SEQUENCE</scope>
    <source>
        <strain evidence="1">ZJHYS-2018</strain>
    </source>
</reference>
<accession>A0ACB7EQS8</accession>
<gene>
    <name evidence="1" type="ORF">GBF38_007592</name>
</gene>
<dbReference type="Proteomes" id="UP000805704">
    <property type="component" value="Chromosome 4"/>
</dbReference>
<keyword evidence="2" id="KW-1185">Reference proteome</keyword>